<reference evidence="2 3" key="1">
    <citation type="submission" date="2024-06" db="EMBL/GenBank/DDBJ databases">
        <title>The Natural Products Discovery Center: Release of the First 8490 Sequenced Strains for Exploring Actinobacteria Biosynthetic Diversity.</title>
        <authorList>
            <person name="Kalkreuter E."/>
            <person name="Kautsar S.A."/>
            <person name="Yang D."/>
            <person name="Bader C.D."/>
            <person name="Teijaro C.N."/>
            <person name="Fluegel L."/>
            <person name="Davis C.M."/>
            <person name="Simpson J.R."/>
            <person name="Lauterbach L."/>
            <person name="Steele A.D."/>
            <person name="Gui C."/>
            <person name="Meng S."/>
            <person name="Li G."/>
            <person name="Viehrig K."/>
            <person name="Ye F."/>
            <person name="Su P."/>
            <person name="Kiefer A.F."/>
            <person name="Nichols A."/>
            <person name="Cepeda A.J."/>
            <person name="Yan W."/>
            <person name="Fan B."/>
            <person name="Jiang Y."/>
            <person name="Adhikari A."/>
            <person name="Zheng C.-J."/>
            <person name="Schuster L."/>
            <person name="Cowan T.M."/>
            <person name="Smanski M.J."/>
            <person name="Chevrette M.G."/>
            <person name="De Carvalho L.P.S."/>
            <person name="Shen B."/>
        </authorList>
    </citation>
    <scope>NUCLEOTIDE SEQUENCE [LARGE SCALE GENOMIC DNA]</scope>
    <source>
        <strain evidence="2 3">NPDC047833</strain>
    </source>
</reference>
<dbReference type="Proteomes" id="UP001553843">
    <property type="component" value="Unassembled WGS sequence"/>
</dbReference>
<protein>
    <submittedName>
        <fullName evidence="2">Uncharacterized protein</fullName>
    </submittedName>
</protein>
<keyword evidence="1" id="KW-0732">Signal</keyword>
<evidence type="ECO:0000313" key="2">
    <source>
        <dbReference type="EMBL" id="MEW2361690.1"/>
    </source>
</evidence>
<comment type="caution">
    <text evidence="2">The sequence shown here is derived from an EMBL/GenBank/DDBJ whole genome shotgun (WGS) entry which is preliminary data.</text>
</comment>
<organism evidence="2 3">
    <name type="scientific">Streptomyces huasconensis</name>
    <dbReference type="NCBI Taxonomy" id="1854574"/>
    <lineage>
        <taxon>Bacteria</taxon>
        <taxon>Bacillati</taxon>
        <taxon>Actinomycetota</taxon>
        <taxon>Actinomycetes</taxon>
        <taxon>Kitasatosporales</taxon>
        <taxon>Streptomycetaceae</taxon>
        <taxon>Streptomyces</taxon>
    </lineage>
</organism>
<evidence type="ECO:0000256" key="1">
    <source>
        <dbReference type="SAM" id="SignalP"/>
    </source>
</evidence>
<name>A0ABV3LQQ8_9ACTN</name>
<feature type="signal peptide" evidence="1">
    <location>
        <begin position="1"/>
        <end position="25"/>
    </location>
</feature>
<keyword evidence="3" id="KW-1185">Reference proteome</keyword>
<evidence type="ECO:0000313" key="3">
    <source>
        <dbReference type="Proteomes" id="UP001553843"/>
    </source>
</evidence>
<feature type="chain" id="PRO_5045060438" evidence="1">
    <location>
        <begin position="26"/>
        <end position="238"/>
    </location>
</feature>
<gene>
    <name evidence="2" type="ORF">AB0887_06900</name>
</gene>
<proteinExistence type="predicted"/>
<dbReference type="RefSeq" id="WP_359775521.1">
    <property type="nucleotide sequence ID" value="NZ_JBEYRR010000002.1"/>
</dbReference>
<dbReference type="EMBL" id="JBEYRS010000002">
    <property type="protein sequence ID" value="MEW2361690.1"/>
    <property type="molecule type" value="Genomic_DNA"/>
</dbReference>
<accession>A0ABV3LQQ8</accession>
<sequence>MRIRTATVATVAALAVAAPAGTAFADTSTGDSPAVSAVKKKPAQLTVKGYIKALKADKSPAAAKTLKAFKKLNDGKKQYAFVKLLQNRDVYEAVAGRTKGILKNGTRTSTKQLNAPVKVTSSTVVTKDDKSGRRVVTFTVTERIYDIPVTSERISVRYTLKGKKKIADPSASTRITNTNKAITIRAPKTTPVRVKGTSVSGHSTIKATGTVESFGKGVTKKADSRIGLSSYSASIVTR</sequence>